<gene>
    <name evidence="6" type="ORF">SLEP1_g23353</name>
</gene>
<keyword evidence="7" id="KW-1185">Reference proteome</keyword>
<evidence type="ECO:0000259" key="5">
    <source>
        <dbReference type="Pfam" id="PF25243"/>
    </source>
</evidence>
<dbReference type="Gene3D" id="3.40.50.150">
    <property type="entry name" value="Vaccinia Virus protein VP39"/>
    <property type="match status" value="1"/>
</dbReference>
<accession>A0AAV5JJB4</accession>
<dbReference type="Pfam" id="PF25243">
    <property type="entry name" value="WAV3_C"/>
    <property type="match status" value="1"/>
</dbReference>
<name>A0AAV5JJB4_9ROSI</name>
<keyword evidence="3" id="KW-0949">S-adenosyl-L-methionine</keyword>
<dbReference type="AlphaFoldDB" id="A0AAV5JJB4"/>
<dbReference type="EMBL" id="BPVZ01000036">
    <property type="protein sequence ID" value="GKV12170.1"/>
    <property type="molecule type" value="Genomic_DNA"/>
</dbReference>
<evidence type="ECO:0000256" key="3">
    <source>
        <dbReference type="ARBA" id="ARBA00022691"/>
    </source>
</evidence>
<feature type="domain" description="E3 ubiquitin-protein ligase WAV3-like C-terminal" evidence="5">
    <location>
        <begin position="19"/>
        <end position="89"/>
    </location>
</feature>
<dbReference type="InterPro" id="IPR001077">
    <property type="entry name" value="COMT_C"/>
</dbReference>
<evidence type="ECO:0000313" key="7">
    <source>
        <dbReference type="Proteomes" id="UP001054252"/>
    </source>
</evidence>
<comment type="caution">
    <text evidence="6">The sequence shown here is derived from an EMBL/GenBank/DDBJ whole genome shotgun (WGS) entry which is preliminary data.</text>
</comment>
<dbReference type="InterPro" id="IPR016461">
    <property type="entry name" value="COMT-like"/>
</dbReference>
<evidence type="ECO:0000256" key="2">
    <source>
        <dbReference type="ARBA" id="ARBA00022679"/>
    </source>
</evidence>
<evidence type="ECO:0000256" key="1">
    <source>
        <dbReference type="ARBA" id="ARBA00022603"/>
    </source>
</evidence>
<dbReference type="Pfam" id="PF00891">
    <property type="entry name" value="Methyltransf_2"/>
    <property type="match status" value="1"/>
</dbReference>
<dbReference type="InterPro" id="IPR057427">
    <property type="entry name" value="WAV3_C"/>
</dbReference>
<dbReference type="GO" id="GO:0008171">
    <property type="term" value="F:O-methyltransferase activity"/>
    <property type="evidence" value="ECO:0007669"/>
    <property type="project" value="InterPro"/>
</dbReference>
<evidence type="ECO:0000313" key="6">
    <source>
        <dbReference type="EMBL" id="GKV12170.1"/>
    </source>
</evidence>
<protein>
    <submittedName>
        <fullName evidence="6">Uncharacterized protein</fullName>
    </submittedName>
</protein>
<dbReference type="PANTHER" id="PTHR11746">
    <property type="entry name" value="O-METHYLTRANSFERASE"/>
    <property type="match status" value="1"/>
</dbReference>
<keyword evidence="2" id="KW-0808">Transferase</keyword>
<evidence type="ECO:0000259" key="4">
    <source>
        <dbReference type="Pfam" id="PF00891"/>
    </source>
</evidence>
<organism evidence="6 7">
    <name type="scientific">Rubroshorea leprosula</name>
    <dbReference type="NCBI Taxonomy" id="152421"/>
    <lineage>
        <taxon>Eukaryota</taxon>
        <taxon>Viridiplantae</taxon>
        <taxon>Streptophyta</taxon>
        <taxon>Embryophyta</taxon>
        <taxon>Tracheophyta</taxon>
        <taxon>Spermatophyta</taxon>
        <taxon>Magnoliopsida</taxon>
        <taxon>eudicotyledons</taxon>
        <taxon>Gunneridae</taxon>
        <taxon>Pentapetalae</taxon>
        <taxon>rosids</taxon>
        <taxon>malvids</taxon>
        <taxon>Malvales</taxon>
        <taxon>Dipterocarpaceae</taxon>
        <taxon>Rubroshorea</taxon>
    </lineage>
</organism>
<dbReference type="InterPro" id="IPR029063">
    <property type="entry name" value="SAM-dependent_MTases_sf"/>
</dbReference>
<dbReference type="Proteomes" id="UP001054252">
    <property type="component" value="Unassembled WGS sequence"/>
</dbReference>
<sequence length="318" mass="36215">MVPMSDPPPPREPMAIATSPKIEQLRYLFIYTRAIAESRRLIEHNDLTSANHLLASSRALLVQSNSMLAEEYVRALEAELAELQWRRQQIFLVFLVLSIFSRRKKVLPYYVKDIIICRFFLFNYQNEAEGQEPPDLCRTPLPESRVLIKTWPLVHEAVVDPTSEPFVKVNGEPAYTYYGKRPEMTGLMQKAMSGVSVPFMKAMLEAYSGFDGIQRLVDVGSSTGHCLRMICPGGFAILCQSRHLLKYSSVEKALTNKGLRRSLTASIFLHRGQLPSPRGKLRRTRTKSNLEDQKLKHITLYMALAIKGFSKERNATTH</sequence>
<feature type="domain" description="O-methyltransferase C-terminal" evidence="4">
    <location>
        <begin position="154"/>
        <end position="229"/>
    </location>
</feature>
<proteinExistence type="predicted"/>
<dbReference type="GO" id="GO:0032259">
    <property type="term" value="P:methylation"/>
    <property type="evidence" value="ECO:0007669"/>
    <property type="project" value="UniProtKB-KW"/>
</dbReference>
<reference evidence="6 7" key="1">
    <citation type="journal article" date="2021" name="Commun. Biol.">
        <title>The genome of Shorea leprosula (Dipterocarpaceae) highlights the ecological relevance of drought in aseasonal tropical rainforests.</title>
        <authorList>
            <person name="Ng K.K.S."/>
            <person name="Kobayashi M.J."/>
            <person name="Fawcett J.A."/>
            <person name="Hatakeyama M."/>
            <person name="Paape T."/>
            <person name="Ng C.H."/>
            <person name="Ang C.C."/>
            <person name="Tnah L.H."/>
            <person name="Lee C.T."/>
            <person name="Nishiyama T."/>
            <person name="Sese J."/>
            <person name="O'Brien M.J."/>
            <person name="Copetti D."/>
            <person name="Mohd Noor M.I."/>
            <person name="Ong R.C."/>
            <person name="Putra M."/>
            <person name="Sireger I.Z."/>
            <person name="Indrioko S."/>
            <person name="Kosugi Y."/>
            <person name="Izuno A."/>
            <person name="Isagi Y."/>
            <person name="Lee S.L."/>
            <person name="Shimizu K.K."/>
        </authorList>
    </citation>
    <scope>NUCLEOTIDE SEQUENCE [LARGE SCALE GENOMIC DNA]</scope>
    <source>
        <strain evidence="6">214</strain>
    </source>
</reference>
<keyword evidence="1" id="KW-0489">Methyltransferase</keyword>
<dbReference type="SUPFAM" id="SSF53335">
    <property type="entry name" value="S-adenosyl-L-methionine-dependent methyltransferases"/>
    <property type="match status" value="1"/>
</dbReference>